<evidence type="ECO:0008006" key="6">
    <source>
        <dbReference type="Google" id="ProtNLM"/>
    </source>
</evidence>
<protein>
    <recommendedName>
        <fullName evidence="6">VIT domain-containing protein</fullName>
    </recommendedName>
</protein>
<dbReference type="PANTHER" id="PTHR45737">
    <property type="entry name" value="VON WILLEBRAND FACTOR A DOMAIN-CONTAINING PROTEIN 5A"/>
    <property type="match status" value="1"/>
</dbReference>
<evidence type="ECO:0000256" key="1">
    <source>
        <dbReference type="SAM" id="MobiDB-lite"/>
    </source>
</evidence>
<feature type="domain" description="VWFA" evidence="2">
    <location>
        <begin position="347"/>
        <end position="521"/>
    </location>
</feature>
<evidence type="ECO:0000313" key="5">
    <source>
        <dbReference type="Proteomes" id="UP000016924"/>
    </source>
</evidence>
<dbReference type="STRING" id="1168221.R7Z566"/>
<dbReference type="SMART" id="SM00327">
    <property type="entry name" value="VWA"/>
    <property type="match status" value="1"/>
</dbReference>
<dbReference type="SUPFAM" id="SSF53300">
    <property type="entry name" value="vWA-like"/>
    <property type="match status" value="1"/>
</dbReference>
<dbReference type="EMBL" id="JH767607">
    <property type="protein sequence ID" value="EON69139.1"/>
    <property type="molecule type" value="Genomic_DNA"/>
</dbReference>
<dbReference type="InterPro" id="IPR013694">
    <property type="entry name" value="VIT"/>
</dbReference>
<gene>
    <name evidence="4" type="ORF">W97_08325</name>
</gene>
<accession>R7Z566</accession>
<feature type="region of interest" description="Disordered" evidence="1">
    <location>
        <begin position="750"/>
        <end position="820"/>
    </location>
</feature>
<dbReference type="PROSITE" id="PS50234">
    <property type="entry name" value="VWFA"/>
    <property type="match status" value="1"/>
</dbReference>
<dbReference type="eggNOG" id="ENOG502QW15">
    <property type="taxonomic scope" value="Eukaryota"/>
</dbReference>
<proteinExistence type="predicted"/>
<dbReference type="OMA" id="SSPREFM"/>
<dbReference type="PROSITE" id="PS51468">
    <property type="entry name" value="VIT"/>
    <property type="match status" value="1"/>
</dbReference>
<dbReference type="Pfam" id="PF08487">
    <property type="entry name" value="VIT"/>
    <property type="match status" value="1"/>
</dbReference>
<reference evidence="5" key="1">
    <citation type="submission" date="2012-06" db="EMBL/GenBank/DDBJ databases">
        <title>The genome sequence of Coniosporium apollinis CBS 100218.</title>
        <authorList>
            <consortium name="The Broad Institute Genome Sequencing Platform"/>
            <person name="Cuomo C."/>
            <person name="Gorbushina A."/>
            <person name="Noack S."/>
            <person name="Walker B."/>
            <person name="Young S.K."/>
            <person name="Zeng Q."/>
            <person name="Gargeya S."/>
            <person name="Fitzgerald M."/>
            <person name="Haas B."/>
            <person name="Abouelleil A."/>
            <person name="Alvarado L."/>
            <person name="Arachchi H.M."/>
            <person name="Berlin A.M."/>
            <person name="Chapman S.B."/>
            <person name="Goldberg J."/>
            <person name="Griggs A."/>
            <person name="Gujja S."/>
            <person name="Hansen M."/>
            <person name="Howarth C."/>
            <person name="Imamovic A."/>
            <person name="Larimer J."/>
            <person name="McCowan C."/>
            <person name="Montmayeur A."/>
            <person name="Murphy C."/>
            <person name="Neiman D."/>
            <person name="Pearson M."/>
            <person name="Priest M."/>
            <person name="Roberts A."/>
            <person name="Saif S."/>
            <person name="Shea T."/>
            <person name="Sisk P."/>
            <person name="Sykes S."/>
            <person name="Wortman J."/>
            <person name="Nusbaum C."/>
            <person name="Birren B."/>
        </authorList>
    </citation>
    <scope>NUCLEOTIDE SEQUENCE [LARGE SCALE GENOMIC DNA]</scope>
    <source>
        <strain evidence="5">CBS 100218</strain>
    </source>
</reference>
<dbReference type="SMART" id="SM00609">
    <property type="entry name" value="VIT"/>
    <property type="match status" value="1"/>
</dbReference>
<evidence type="ECO:0000259" key="3">
    <source>
        <dbReference type="PROSITE" id="PS51468"/>
    </source>
</evidence>
<feature type="domain" description="VIT" evidence="3">
    <location>
        <begin position="54"/>
        <end position="184"/>
    </location>
</feature>
<dbReference type="HOGENOM" id="CLU_003826_5_0_1"/>
<sequence>MAYHSYTPRDHVGIQRLPSGIFINAHQFDPPPDIGNAQHPTVNYVQPPLAEFRIAPHRVTAEDRELYLPLLEVAVDVEVDATIARTKLMQTFTNNATHPIKEAKYCFPLYDGSAVISFSCRIGNERLLKGVVKAKEEAKSDYQGAIVRQRVAALLEEHTPEVFETSLGNIPAQTTVRVEVCYITELKADLSSEGLLVTVPTSVAPRYGMPPAGCTSTGSSTVIPAEESLEIQVAVSSPVPIRKLECRTHPVSVELGSQGHPTPVKSFKALSTPGFDPKKARASLSSRTASLGRDFVLLIVTAGADWMASRALLEPHPVRPDHSAMMVSITPRDFFQPNVTTQCSPTEIIFVADRSGSMEDKIGALKTAMRVLLRSLPESSRFNICSFGSAHSLLWPKSMPYNQENVDAASNYVSSSFCADMGGTELLSALKSAVEQRNEDNINTEVIVITDGEVWQPEQVIEFVRLARTKAEERVRFFALGIGDAVSHQLIEGIGRQGGGLAEVVAIDAPGRWESRVIGMLKAALTPDRWKVEIGLEGVSQGPIHDEHDIDARNDNLPTCIQAPYRIPLLHAFTRLLVYFFLSKACDPRAVKVRATSSTGVEVSVSLIIERTESKHPLIHHLAANALMNDLEAGESWLHNKMPVMDSDGLPMKLNEAVRRAAQRLGTEWSISSKWTSFVAVDDTNKVQNFTRLYHAEQSDLSDLTRPRLGDLAPSGEKRLRHVTRGLIASTGPSYPQLLCFGESNPPPAFANARSAEADSRDAVPTLQPRTAWPPTVCRSFSREKKEAAQEEAQEEDEGKEEEGEARGEEEEGAYVRSPPESRFFGSGYFVALGGPAKDDSASDDRIEYDCNMDWEARDEGSDYDFAMDKSGTLSILSDPSSTLLEDLLSSQRISGELTTTSQQWQSLQSCFNERVLEKLREFIRTDARLSSKSLGSPLDSLPDPLLPLLRTIIALVYIQESCAADEQMWTFVVQKAWKWVEENIDDEEVRKELYAIASREQRSTNAA</sequence>
<dbReference type="InterPro" id="IPR002035">
    <property type="entry name" value="VWF_A"/>
</dbReference>
<dbReference type="Gene3D" id="3.40.50.410">
    <property type="entry name" value="von Willebrand factor, type A domain"/>
    <property type="match status" value="1"/>
</dbReference>
<keyword evidence="5" id="KW-1185">Reference proteome</keyword>
<dbReference type="GeneID" id="19905636"/>
<name>R7Z566_CONA1</name>
<feature type="compositionally biased region" description="Acidic residues" evidence="1">
    <location>
        <begin position="790"/>
        <end position="813"/>
    </location>
</feature>
<dbReference type="RefSeq" id="XP_007784456.1">
    <property type="nucleotide sequence ID" value="XM_007786266.1"/>
</dbReference>
<evidence type="ECO:0000313" key="4">
    <source>
        <dbReference type="EMBL" id="EON69139.1"/>
    </source>
</evidence>
<dbReference type="OrthoDB" id="1729737at2759"/>
<organism evidence="4 5">
    <name type="scientific">Coniosporium apollinis (strain CBS 100218)</name>
    <name type="common">Rock-inhabiting black yeast</name>
    <dbReference type="NCBI Taxonomy" id="1168221"/>
    <lineage>
        <taxon>Eukaryota</taxon>
        <taxon>Fungi</taxon>
        <taxon>Dikarya</taxon>
        <taxon>Ascomycota</taxon>
        <taxon>Pezizomycotina</taxon>
        <taxon>Dothideomycetes</taxon>
        <taxon>Dothideomycetes incertae sedis</taxon>
        <taxon>Coniosporium</taxon>
    </lineage>
</organism>
<dbReference type="Proteomes" id="UP000016924">
    <property type="component" value="Unassembled WGS sequence"/>
</dbReference>
<dbReference type="PANTHER" id="PTHR45737:SF4">
    <property type="entry name" value="VON WILLEBRAND DOMAIN PROTEIN (AFU_ORTHOLOGUE AFUA_4G01160)"/>
    <property type="match status" value="1"/>
</dbReference>
<evidence type="ECO:0000259" key="2">
    <source>
        <dbReference type="PROSITE" id="PS50234"/>
    </source>
</evidence>
<dbReference type="AlphaFoldDB" id="R7Z566"/>
<dbReference type="InterPro" id="IPR036465">
    <property type="entry name" value="vWFA_dom_sf"/>
</dbReference>
<dbReference type="Pfam" id="PF13768">
    <property type="entry name" value="VWA_3"/>
    <property type="match status" value="1"/>
</dbReference>